<feature type="transmembrane region" description="Helical" evidence="17">
    <location>
        <begin position="6"/>
        <end position="23"/>
    </location>
</feature>
<dbReference type="GO" id="GO:0016020">
    <property type="term" value="C:membrane"/>
    <property type="evidence" value="ECO:0007669"/>
    <property type="project" value="InterPro"/>
</dbReference>
<dbReference type="PANTHER" id="PTHR10989">
    <property type="entry name" value="ANDROGEN-INDUCED PROTEIN 1-RELATED"/>
    <property type="match status" value="1"/>
</dbReference>
<comment type="catalytic activity">
    <reaction evidence="12">
        <text>9-(9Z-octadecenoyloxy)-octadecanoate + H2O = 9-hydroxy-octadecanoate + (9Z)-octadecenoate + H(+)</text>
        <dbReference type="Rhea" id="RHEA:52048"/>
        <dbReference type="ChEBI" id="CHEBI:15377"/>
        <dbReference type="ChEBI" id="CHEBI:15378"/>
        <dbReference type="ChEBI" id="CHEBI:30823"/>
        <dbReference type="ChEBI" id="CHEBI:136282"/>
        <dbReference type="ChEBI" id="CHEBI:136286"/>
    </reaction>
    <physiologicalReaction direction="left-to-right" evidence="12">
        <dbReference type="Rhea" id="RHEA:52049"/>
    </physiologicalReaction>
</comment>
<evidence type="ECO:0000256" key="8">
    <source>
        <dbReference type="ARBA" id="ARBA00047427"/>
    </source>
</evidence>
<comment type="subcellular location">
    <subcellularLocation>
        <location evidence="2">Endomembrane system</location>
        <topology evidence="2">Multi-pass membrane protein</topology>
    </subcellularLocation>
</comment>
<evidence type="ECO:0000313" key="18">
    <source>
        <dbReference type="Ensembl" id="ENSVKKP00000005416.1"/>
    </source>
</evidence>
<organism evidence="18 19">
    <name type="scientific">Varanus komodoensis</name>
    <name type="common">Komodo dragon</name>
    <dbReference type="NCBI Taxonomy" id="61221"/>
    <lineage>
        <taxon>Eukaryota</taxon>
        <taxon>Metazoa</taxon>
        <taxon>Chordata</taxon>
        <taxon>Craniata</taxon>
        <taxon>Vertebrata</taxon>
        <taxon>Euteleostomi</taxon>
        <taxon>Lepidosauria</taxon>
        <taxon>Squamata</taxon>
        <taxon>Bifurcata</taxon>
        <taxon>Unidentata</taxon>
        <taxon>Episquamata</taxon>
        <taxon>Toxicofera</taxon>
        <taxon>Anguimorpha</taxon>
        <taxon>Paleoanguimorpha</taxon>
        <taxon>Varanoidea</taxon>
        <taxon>Varanidae</taxon>
        <taxon>Varanus</taxon>
    </lineage>
</organism>
<evidence type="ECO:0000256" key="1">
    <source>
        <dbReference type="ARBA" id="ARBA00000923"/>
    </source>
</evidence>
<evidence type="ECO:0000256" key="5">
    <source>
        <dbReference type="ARBA" id="ARBA00022989"/>
    </source>
</evidence>
<comment type="catalytic activity">
    <reaction evidence="9">
        <text>9-hexadecanoyloxy-octadecanoate + H2O = 9-hydroxy-octadecanoate + hexadecanoate + H(+)</text>
        <dbReference type="Rhea" id="RHEA:52052"/>
        <dbReference type="ChEBI" id="CHEBI:7896"/>
        <dbReference type="ChEBI" id="CHEBI:15377"/>
        <dbReference type="ChEBI" id="CHEBI:15378"/>
        <dbReference type="ChEBI" id="CHEBI:83670"/>
        <dbReference type="ChEBI" id="CHEBI:136286"/>
    </reaction>
    <physiologicalReaction direction="left-to-right" evidence="9">
        <dbReference type="Rhea" id="RHEA:52053"/>
    </physiologicalReaction>
</comment>
<evidence type="ECO:0000256" key="12">
    <source>
        <dbReference type="ARBA" id="ARBA00048800"/>
    </source>
</evidence>
<evidence type="ECO:0000313" key="19">
    <source>
        <dbReference type="Proteomes" id="UP000694545"/>
    </source>
</evidence>
<comment type="catalytic activity">
    <reaction evidence="15">
        <text>13-(9Z-hexadecenoyloxy)-octadecanoate + H2O = 13-hydroxy-octadecanoate + (9Z)-hexadecenoate + H(+)</text>
        <dbReference type="Rhea" id="RHEA:52076"/>
        <dbReference type="ChEBI" id="CHEBI:15377"/>
        <dbReference type="ChEBI" id="CHEBI:15378"/>
        <dbReference type="ChEBI" id="CHEBI:32372"/>
        <dbReference type="ChEBI" id="CHEBI:136304"/>
        <dbReference type="ChEBI" id="CHEBI:136315"/>
    </reaction>
    <physiologicalReaction direction="left-to-right" evidence="15">
        <dbReference type="Rhea" id="RHEA:52077"/>
    </physiologicalReaction>
</comment>
<evidence type="ECO:0000256" key="3">
    <source>
        <dbReference type="ARBA" id="ARBA00009300"/>
    </source>
</evidence>
<proteinExistence type="inferred from homology"/>
<sequence>IKYLLYFYPDFQMINVVVFSYYFPKQLRSMKDTGPATSLPTKMMRYYGRGVEGGKAEVTVFKFVAVAFWGLYAYDRELIYPAELDAINPSWLNHSMHTTILPLLVVELVICAHKYPPSILSNLWFLTIIFIFVYRIFWVHHVGGIWAYPILGVLGPCEKAIFLICAVCVMITFYFLGEQLTKWLWGK</sequence>
<evidence type="ECO:0000256" key="16">
    <source>
        <dbReference type="ARBA" id="ARBA00049428"/>
    </source>
</evidence>
<evidence type="ECO:0000256" key="10">
    <source>
        <dbReference type="ARBA" id="ARBA00048680"/>
    </source>
</evidence>
<evidence type="ECO:0000256" key="11">
    <source>
        <dbReference type="ARBA" id="ARBA00048701"/>
    </source>
</evidence>
<comment type="catalytic activity">
    <reaction evidence="8">
        <text>13-octadecanoyloxy-octadecanoate + H2O = 13-hydroxy-octadecanoate + octadecanoate + H(+)</text>
        <dbReference type="Rhea" id="RHEA:52084"/>
        <dbReference type="ChEBI" id="CHEBI:15377"/>
        <dbReference type="ChEBI" id="CHEBI:15378"/>
        <dbReference type="ChEBI" id="CHEBI:25629"/>
        <dbReference type="ChEBI" id="CHEBI:136304"/>
        <dbReference type="ChEBI" id="CHEBI:136335"/>
    </reaction>
    <physiologicalReaction direction="left-to-right" evidence="8">
        <dbReference type="Rhea" id="RHEA:52085"/>
    </physiologicalReaction>
</comment>
<name>A0A8D2J0N9_VARKO</name>
<evidence type="ECO:0008006" key="20">
    <source>
        <dbReference type="Google" id="ProtNLM"/>
    </source>
</evidence>
<evidence type="ECO:0000256" key="2">
    <source>
        <dbReference type="ARBA" id="ARBA00004127"/>
    </source>
</evidence>
<comment type="similarity">
    <text evidence="3">Belongs to the AIG1 family.</text>
</comment>
<evidence type="ECO:0000256" key="14">
    <source>
        <dbReference type="ARBA" id="ARBA00049296"/>
    </source>
</evidence>
<keyword evidence="6 17" id="KW-0472">Membrane</keyword>
<dbReference type="GO" id="GO:0012505">
    <property type="term" value="C:endomembrane system"/>
    <property type="evidence" value="ECO:0007669"/>
    <property type="project" value="UniProtKB-SubCell"/>
</dbReference>
<evidence type="ECO:0000256" key="4">
    <source>
        <dbReference type="ARBA" id="ARBA00022692"/>
    </source>
</evidence>
<feature type="transmembrane region" description="Helical" evidence="17">
    <location>
        <begin position="160"/>
        <end position="177"/>
    </location>
</feature>
<reference evidence="18" key="2">
    <citation type="submission" date="2025-09" db="UniProtKB">
        <authorList>
            <consortium name="Ensembl"/>
        </authorList>
    </citation>
    <scope>IDENTIFICATION</scope>
</reference>
<dbReference type="AlphaFoldDB" id="A0A8D2J0N9"/>
<feature type="transmembrane region" description="Helical" evidence="17">
    <location>
        <begin position="123"/>
        <end position="148"/>
    </location>
</feature>
<keyword evidence="5 17" id="KW-1133">Transmembrane helix</keyword>
<comment type="catalytic activity">
    <reaction evidence="13">
        <text>9-octadecanoyloxy-octadecanoate + H2O = 9-hydroxy-octadecanoate + octadecanoate + H(+)</text>
        <dbReference type="Rhea" id="RHEA:52096"/>
        <dbReference type="ChEBI" id="CHEBI:15377"/>
        <dbReference type="ChEBI" id="CHEBI:15378"/>
        <dbReference type="ChEBI" id="CHEBI:25629"/>
        <dbReference type="ChEBI" id="CHEBI:136286"/>
        <dbReference type="ChEBI" id="CHEBI:136373"/>
    </reaction>
    <physiologicalReaction direction="left-to-right" evidence="13">
        <dbReference type="Rhea" id="RHEA:52097"/>
    </physiologicalReaction>
</comment>
<protein>
    <recommendedName>
        <fullName evidence="20">Androgen-induced gene 1 protein</fullName>
    </recommendedName>
</protein>
<accession>A0A8D2J0N9</accession>
<evidence type="ECO:0000256" key="6">
    <source>
        <dbReference type="ARBA" id="ARBA00023136"/>
    </source>
</evidence>
<evidence type="ECO:0000256" key="17">
    <source>
        <dbReference type="SAM" id="Phobius"/>
    </source>
</evidence>
<dbReference type="Proteomes" id="UP000694545">
    <property type="component" value="Unplaced"/>
</dbReference>
<keyword evidence="19" id="KW-1185">Reference proteome</keyword>
<evidence type="ECO:0000256" key="13">
    <source>
        <dbReference type="ARBA" id="ARBA00049221"/>
    </source>
</evidence>
<comment type="catalytic activity">
    <reaction evidence="10">
        <text>12-octadecanoyloxy-octadecanoate + H2O = 12-hydroxyoctadecanoate + octadecanoate + H(+)</text>
        <dbReference type="Rhea" id="RHEA:52080"/>
        <dbReference type="ChEBI" id="CHEBI:15377"/>
        <dbReference type="ChEBI" id="CHEBI:15378"/>
        <dbReference type="ChEBI" id="CHEBI:25629"/>
        <dbReference type="ChEBI" id="CHEBI:84201"/>
        <dbReference type="ChEBI" id="CHEBI:136330"/>
    </reaction>
    <physiologicalReaction direction="left-to-right" evidence="10">
        <dbReference type="Rhea" id="RHEA:52081"/>
    </physiologicalReaction>
</comment>
<dbReference type="InterPro" id="IPR006838">
    <property type="entry name" value="ADTRP_AIG1"/>
</dbReference>
<reference evidence="18" key="1">
    <citation type="submission" date="2025-08" db="UniProtKB">
        <authorList>
            <consortium name="Ensembl"/>
        </authorList>
    </citation>
    <scope>IDENTIFICATION</scope>
</reference>
<evidence type="ECO:0000256" key="15">
    <source>
        <dbReference type="ARBA" id="ARBA00049322"/>
    </source>
</evidence>
<evidence type="ECO:0000256" key="7">
    <source>
        <dbReference type="ARBA" id="ARBA00047368"/>
    </source>
</evidence>
<comment type="catalytic activity">
    <reaction evidence="7">
        <text>12-hexadecanoyloxy-octadecanoate + H2O = 12-hydroxyoctadecanoate + hexadecanoate + H(+)</text>
        <dbReference type="Rhea" id="RHEA:52056"/>
        <dbReference type="ChEBI" id="CHEBI:7896"/>
        <dbReference type="ChEBI" id="CHEBI:15377"/>
        <dbReference type="ChEBI" id="CHEBI:15378"/>
        <dbReference type="ChEBI" id="CHEBI:83677"/>
        <dbReference type="ChEBI" id="CHEBI:84201"/>
    </reaction>
    <physiologicalReaction direction="left-to-right" evidence="7">
        <dbReference type="Rhea" id="RHEA:52057"/>
    </physiologicalReaction>
</comment>
<comment type="catalytic activity">
    <reaction evidence="16">
        <text>12-(9Z-hexadecenoyloxy)-octadecanoate + H2O = 12-hydroxyoctadecanoate + (9Z)-hexadecenoate + H(+)</text>
        <dbReference type="Rhea" id="RHEA:52072"/>
        <dbReference type="ChEBI" id="CHEBI:15377"/>
        <dbReference type="ChEBI" id="CHEBI:15378"/>
        <dbReference type="ChEBI" id="CHEBI:32372"/>
        <dbReference type="ChEBI" id="CHEBI:84201"/>
        <dbReference type="ChEBI" id="CHEBI:136312"/>
    </reaction>
    <physiologicalReaction direction="left-to-right" evidence="16">
        <dbReference type="Rhea" id="RHEA:52073"/>
    </physiologicalReaction>
</comment>
<keyword evidence="4 17" id="KW-0812">Transmembrane</keyword>
<dbReference type="PANTHER" id="PTHR10989:SF22">
    <property type="entry name" value="ANDROGEN DEPENDENT TFPI REGULATING PROTEIN"/>
    <property type="match status" value="1"/>
</dbReference>
<comment type="catalytic activity">
    <reaction evidence="14">
        <text>13-(9Z-octadecenoyloxy)-octadecanoate + H2O = 13-hydroxy-octadecanoate + (9Z)-octadecenoate + H(+)</text>
        <dbReference type="Rhea" id="RHEA:52064"/>
        <dbReference type="ChEBI" id="CHEBI:15377"/>
        <dbReference type="ChEBI" id="CHEBI:15378"/>
        <dbReference type="ChEBI" id="CHEBI:30823"/>
        <dbReference type="ChEBI" id="CHEBI:136303"/>
        <dbReference type="ChEBI" id="CHEBI:136304"/>
    </reaction>
    <physiologicalReaction direction="left-to-right" evidence="14">
        <dbReference type="Rhea" id="RHEA:52065"/>
    </physiologicalReaction>
</comment>
<comment type="catalytic activity">
    <reaction evidence="11">
        <text>12-(9Z-octadecenoyloxy)-octadecanoate + H2O = 12-hydroxyoctadecanoate + (9Z)-octadecenoate + H(+)</text>
        <dbReference type="Rhea" id="RHEA:52060"/>
        <dbReference type="ChEBI" id="CHEBI:15377"/>
        <dbReference type="ChEBI" id="CHEBI:15378"/>
        <dbReference type="ChEBI" id="CHEBI:30823"/>
        <dbReference type="ChEBI" id="CHEBI:84201"/>
        <dbReference type="ChEBI" id="CHEBI:136302"/>
    </reaction>
    <physiologicalReaction direction="left-to-right" evidence="11">
        <dbReference type="Rhea" id="RHEA:52061"/>
    </physiologicalReaction>
</comment>
<evidence type="ECO:0000256" key="9">
    <source>
        <dbReference type="ARBA" id="ARBA00047863"/>
    </source>
</evidence>
<dbReference type="Pfam" id="PF04750">
    <property type="entry name" value="Far-17a_AIG1"/>
    <property type="match status" value="1"/>
</dbReference>
<comment type="catalytic activity">
    <reaction evidence="1">
        <text>9-(9Z-hexadecenoyloxy)-octadecanoate + H2O = (9Z)-hexadecenoate + 9-hydroxy-octadecanoate + H(+)</text>
        <dbReference type="Rhea" id="RHEA:52068"/>
        <dbReference type="ChEBI" id="CHEBI:15377"/>
        <dbReference type="ChEBI" id="CHEBI:15378"/>
        <dbReference type="ChEBI" id="CHEBI:32372"/>
        <dbReference type="ChEBI" id="CHEBI:136286"/>
        <dbReference type="ChEBI" id="CHEBI:136309"/>
    </reaction>
    <physiologicalReaction direction="left-to-right" evidence="1">
        <dbReference type="Rhea" id="RHEA:52069"/>
    </physiologicalReaction>
</comment>
<dbReference type="Ensembl" id="ENSVKKT00000005570.1">
    <property type="protein sequence ID" value="ENSVKKP00000005416.1"/>
    <property type="gene ID" value="ENSVKKG00000003984.1"/>
</dbReference>